<feature type="domain" description="Alcohol dehydrogenase iron-type/glycerol dehydrogenase GldA" evidence="2">
    <location>
        <begin position="9"/>
        <end position="175"/>
    </location>
</feature>
<dbReference type="InterPro" id="IPR001670">
    <property type="entry name" value="ADH_Fe/GldA"/>
</dbReference>
<dbReference type="InterPro" id="IPR044731">
    <property type="entry name" value="BDH-like"/>
</dbReference>
<evidence type="ECO:0000256" key="1">
    <source>
        <dbReference type="ARBA" id="ARBA00023002"/>
    </source>
</evidence>
<dbReference type="Gene3D" id="3.40.50.1970">
    <property type="match status" value="1"/>
</dbReference>
<dbReference type="Gene3D" id="1.20.1090.10">
    <property type="entry name" value="Dehydroquinate synthase-like - alpha domain"/>
    <property type="match status" value="1"/>
</dbReference>
<evidence type="ECO:0000259" key="2">
    <source>
        <dbReference type="Pfam" id="PF00465"/>
    </source>
</evidence>
<dbReference type="EMBL" id="SDOZ01000002">
    <property type="protein sequence ID" value="RXZ61640.1"/>
    <property type="molecule type" value="Genomic_DNA"/>
</dbReference>
<evidence type="ECO:0000259" key="3">
    <source>
        <dbReference type="Pfam" id="PF25137"/>
    </source>
</evidence>
<dbReference type="GO" id="GO:1990362">
    <property type="term" value="F:butanol dehydrogenase (NAD+) activity"/>
    <property type="evidence" value="ECO:0007669"/>
    <property type="project" value="InterPro"/>
</dbReference>
<evidence type="ECO:0000313" key="5">
    <source>
        <dbReference type="Proteomes" id="UP000291269"/>
    </source>
</evidence>
<dbReference type="SUPFAM" id="SSF56796">
    <property type="entry name" value="Dehydroquinate synthase-like"/>
    <property type="match status" value="1"/>
</dbReference>
<reference evidence="4 5" key="1">
    <citation type="journal article" date="2019" name="Gut">
        <title>Antibiotics-induced monodominance of a novel gut bacterial order.</title>
        <authorList>
            <person name="Hildebrand F."/>
            <person name="Moitinho-Silva L."/>
            <person name="Blasche S."/>
            <person name="Jahn M.T."/>
            <person name="Gossmann T.I."/>
            <person name="Heuerta-Cepas J."/>
            <person name="Hercog R."/>
            <person name="Luetge M."/>
            <person name="Bahram M."/>
            <person name="Pryszlak A."/>
            <person name="Alves R.J."/>
            <person name="Waszak S.M."/>
            <person name="Zhu A."/>
            <person name="Ye L."/>
            <person name="Costea P.I."/>
            <person name="Aalvink S."/>
            <person name="Belzer C."/>
            <person name="Forslund S.K."/>
            <person name="Sunagawa S."/>
            <person name="Hentschel U."/>
            <person name="Merten C."/>
            <person name="Patil K.R."/>
            <person name="Benes V."/>
            <person name="Bork P."/>
        </authorList>
    </citation>
    <scope>NUCLEOTIDE SEQUENCE [LARGE SCALE GENOMIC DNA]</scope>
    <source>
        <strain evidence="4 5">HDS1380</strain>
    </source>
</reference>
<evidence type="ECO:0000313" key="4">
    <source>
        <dbReference type="EMBL" id="RXZ61640.1"/>
    </source>
</evidence>
<dbReference type="Pfam" id="PF25137">
    <property type="entry name" value="ADH_Fe_C"/>
    <property type="match status" value="1"/>
</dbReference>
<dbReference type="PANTHER" id="PTHR43633">
    <property type="entry name" value="ALCOHOL DEHYDROGENASE YQHD"/>
    <property type="match status" value="1"/>
</dbReference>
<organism evidence="4 5">
    <name type="scientific">Candidatus Borkfalkia ceftriaxoniphila</name>
    <dbReference type="NCBI Taxonomy" id="2508949"/>
    <lineage>
        <taxon>Bacteria</taxon>
        <taxon>Bacillati</taxon>
        <taxon>Bacillota</taxon>
        <taxon>Clostridia</taxon>
        <taxon>Christensenellales</taxon>
        <taxon>Christensenellaceae</taxon>
        <taxon>Candidatus Borkfalkia</taxon>
    </lineage>
</organism>
<dbReference type="InterPro" id="IPR056798">
    <property type="entry name" value="ADH_Fe_C"/>
</dbReference>
<dbReference type="Proteomes" id="UP000291269">
    <property type="component" value="Unassembled WGS sequence"/>
</dbReference>
<proteinExistence type="predicted"/>
<accession>A0A4Q2KCM0</accession>
<dbReference type="RefSeq" id="WP_129224500.1">
    <property type="nucleotide sequence ID" value="NZ_SDOZ01000002.1"/>
</dbReference>
<dbReference type="GO" id="GO:0046872">
    <property type="term" value="F:metal ion binding"/>
    <property type="evidence" value="ECO:0007669"/>
    <property type="project" value="InterPro"/>
</dbReference>
<gene>
    <name evidence="4" type="ORF">ESZ91_04395</name>
</gene>
<feature type="domain" description="Fe-containing alcohol dehydrogenase-like C-terminal" evidence="3">
    <location>
        <begin position="186"/>
        <end position="385"/>
    </location>
</feature>
<dbReference type="PROSITE" id="PS00060">
    <property type="entry name" value="ADH_IRON_2"/>
    <property type="match status" value="1"/>
</dbReference>
<keyword evidence="1" id="KW-0560">Oxidoreductase</keyword>
<sequence length="387" mass="42212">MENFEYCTPTRVLFGKGQVEELPARLAAYGKKVLLTYGGGSIRKIGLYDKVKKLLDGFEIYELSGIEPNPKLQSVEEGAKMCKEKGVEVVLAVGGGSVLDCSKAICAAACYDGQAWDLITGKVPTKKALPLVTVLTLSATGSEYDWGAVISKPDTNDKVGYLDGHLFPALSILDPEYTYTVSARQTAAGAADIMNHVIEQYFTAPNNYLADKICESLLKTVIRYAPKAIGDPNDYEARAQLMWASSLGCNGIAGLGNRYSGWPCHAIEHALSGYYDITHGVGLAIVTPRWMRHILSEKTLERFVNYAQNVWGIEVNGKDGFAVANEAIEKTYAYFVSLGLPMTLKEVGIGSERLGEMAHHIAVNEGLENAWSPLTEKDILQILQECL</sequence>
<dbReference type="GO" id="GO:0008106">
    <property type="term" value="F:alcohol dehydrogenase (NADP+) activity"/>
    <property type="evidence" value="ECO:0007669"/>
    <property type="project" value="TreeGrafter"/>
</dbReference>
<dbReference type="GO" id="GO:1990002">
    <property type="term" value="F:methylglyoxal reductase (NADPH) (acetol producing) activity"/>
    <property type="evidence" value="ECO:0007669"/>
    <property type="project" value="TreeGrafter"/>
</dbReference>
<dbReference type="Pfam" id="PF00465">
    <property type="entry name" value="Fe-ADH"/>
    <property type="match status" value="1"/>
</dbReference>
<keyword evidence="5" id="KW-1185">Reference proteome</keyword>
<dbReference type="OrthoDB" id="9801156at2"/>
<dbReference type="InterPro" id="IPR018211">
    <property type="entry name" value="ADH_Fe_CS"/>
</dbReference>
<dbReference type="GO" id="GO:0005829">
    <property type="term" value="C:cytosol"/>
    <property type="evidence" value="ECO:0007669"/>
    <property type="project" value="TreeGrafter"/>
</dbReference>
<protein>
    <submittedName>
        <fullName evidence="4">Iron-containing alcohol dehydrogenase</fullName>
    </submittedName>
</protein>
<name>A0A4Q2KCM0_9FIRM</name>
<dbReference type="CDD" id="cd08187">
    <property type="entry name" value="BDH"/>
    <property type="match status" value="1"/>
</dbReference>
<dbReference type="AlphaFoldDB" id="A0A4Q2KCM0"/>
<dbReference type="PANTHER" id="PTHR43633:SF1">
    <property type="entry name" value="ALCOHOL DEHYDROGENASE YQHD"/>
    <property type="match status" value="1"/>
</dbReference>
<dbReference type="FunFam" id="3.40.50.1970:FF:000003">
    <property type="entry name" value="Alcohol dehydrogenase, iron-containing"/>
    <property type="match status" value="1"/>
</dbReference>
<comment type="caution">
    <text evidence="4">The sequence shown here is derived from an EMBL/GenBank/DDBJ whole genome shotgun (WGS) entry which is preliminary data.</text>
</comment>